<keyword evidence="2" id="KW-0472">Membrane</keyword>
<evidence type="ECO:0000256" key="2">
    <source>
        <dbReference type="SAM" id="Phobius"/>
    </source>
</evidence>
<reference evidence="3" key="1">
    <citation type="submission" date="2019-09" db="EMBL/GenBank/DDBJ databases">
        <title>Draft genome information of white flower Hibiscus syriacus.</title>
        <authorList>
            <person name="Kim Y.-M."/>
        </authorList>
    </citation>
    <scope>NUCLEOTIDE SEQUENCE [LARGE SCALE GENOMIC DNA]</scope>
    <source>
        <strain evidence="3">YM2019G1</strain>
    </source>
</reference>
<proteinExistence type="predicted"/>
<gene>
    <name evidence="3" type="ORF">F3Y22_tig00111273pilonHSYRG00308</name>
</gene>
<keyword evidence="2" id="KW-1133">Transmembrane helix</keyword>
<accession>A0A6A2YS03</accession>
<sequence length="124" mass="13834">MSCISTMGELDWYTFLSRVVIGIGSLDDEDQGSQITFLEGYRQGRTEKKTVKVPLFMGLFNSIVGIGVFFIIFFVVAMMIMMVVPMIIIRKDDEPRTVGSRDKVDHAGNSDHGSGLYGVETKED</sequence>
<organism evidence="3 4">
    <name type="scientific">Hibiscus syriacus</name>
    <name type="common">Rose of Sharon</name>
    <dbReference type="NCBI Taxonomy" id="106335"/>
    <lineage>
        <taxon>Eukaryota</taxon>
        <taxon>Viridiplantae</taxon>
        <taxon>Streptophyta</taxon>
        <taxon>Embryophyta</taxon>
        <taxon>Tracheophyta</taxon>
        <taxon>Spermatophyta</taxon>
        <taxon>Magnoliopsida</taxon>
        <taxon>eudicotyledons</taxon>
        <taxon>Gunneridae</taxon>
        <taxon>Pentapetalae</taxon>
        <taxon>rosids</taxon>
        <taxon>malvids</taxon>
        <taxon>Malvales</taxon>
        <taxon>Malvaceae</taxon>
        <taxon>Malvoideae</taxon>
        <taxon>Hibiscus</taxon>
    </lineage>
</organism>
<comment type="caution">
    <text evidence="3">The sequence shown here is derived from an EMBL/GenBank/DDBJ whole genome shotgun (WGS) entry which is preliminary data.</text>
</comment>
<keyword evidence="4" id="KW-1185">Reference proteome</keyword>
<keyword evidence="2" id="KW-0812">Transmembrane</keyword>
<evidence type="ECO:0000313" key="3">
    <source>
        <dbReference type="EMBL" id="KAE8682238.1"/>
    </source>
</evidence>
<dbReference type="Proteomes" id="UP000436088">
    <property type="component" value="Unassembled WGS sequence"/>
</dbReference>
<protein>
    <submittedName>
        <fullName evidence="3">Uncharacterized protein</fullName>
    </submittedName>
</protein>
<evidence type="ECO:0000313" key="4">
    <source>
        <dbReference type="Proteomes" id="UP000436088"/>
    </source>
</evidence>
<dbReference type="EMBL" id="VEPZ02001289">
    <property type="protein sequence ID" value="KAE8682238.1"/>
    <property type="molecule type" value="Genomic_DNA"/>
</dbReference>
<feature type="region of interest" description="Disordered" evidence="1">
    <location>
        <begin position="95"/>
        <end position="124"/>
    </location>
</feature>
<feature type="compositionally biased region" description="Basic and acidic residues" evidence="1">
    <location>
        <begin position="95"/>
        <end position="109"/>
    </location>
</feature>
<evidence type="ECO:0000256" key="1">
    <source>
        <dbReference type="SAM" id="MobiDB-lite"/>
    </source>
</evidence>
<dbReference type="AlphaFoldDB" id="A0A6A2YS03"/>
<feature type="transmembrane region" description="Helical" evidence="2">
    <location>
        <begin position="63"/>
        <end position="89"/>
    </location>
</feature>
<name>A0A6A2YS03_HIBSY</name>